<name>A0ACC0CUM6_9PEZI</name>
<accession>A0ACC0CUM6</accession>
<sequence>MASDLRVGTLTTTLIDHWEILALGTVTAYASLKYIYLSYFHPTSRFPGPKLAAVSNLWYAFHLEPDIHTKQTKNLEHFVKVDVAIGFVDDGITWEKDAAKHRRMAKELSPSFSVKALKALEPTMHKYVDAFVQKMKTMGCADAMVMAADLTYSRELNQVQEMKDEPLLATFWAFNFFITVNQVFEKFPEPIQMGQIERMNREALETRIKSRSRTRNLDHFDRLLPTNAPMPTEKEKLHLEIIVNQLFLRAYEPVASRFLGAIMFSLLEPETLEFLVEEIRGAFVGYEEINPDSFISSPGSEVDGNYIAKGITAQYAHFAFTRSSQFFHDPHHFRPQRWLSVDHEKWDPAFKTDSTDSFFPFGRGPRACIGQAQAWRQMKLLVAKVLWTFDVEMVPNQDFNFKRDFRLYAMWEKPKFWVRFHKRTDL</sequence>
<organism evidence="1 2">
    <name type="scientific">Hypoxylon rubiginosum</name>
    <dbReference type="NCBI Taxonomy" id="110542"/>
    <lineage>
        <taxon>Eukaryota</taxon>
        <taxon>Fungi</taxon>
        <taxon>Dikarya</taxon>
        <taxon>Ascomycota</taxon>
        <taxon>Pezizomycotina</taxon>
        <taxon>Sordariomycetes</taxon>
        <taxon>Xylariomycetidae</taxon>
        <taxon>Xylariales</taxon>
        <taxon>Hypoxylaceae</taxon>
        <taxon>Hypoxylon</taxon>
    </lineage>
</organism>
<comment type="caution">
    <text evidence="1">The sequence shown here is derived from an EMBL/GenBank/DDBJ whole genome shotgun (WGS) entry which is preliminary data.</text>
</comment>
<dbReference type="Proteomes" id="UP001497680">
    <property type="component" value="Unassembled WGS sequence"/>
</dbReference>
<proteinExistence type="predicted"/>
<dbReference type="EMBL" id="MU394341">
    <property type="protein sequence ID" value="KAI6084197.1"/>
    <property type="molecule type" value="Genomic_DNA"/>
</dbReference>
<evidence type="ECO:0000313" key="2">
    <source>
        <dbReference type="Proteomes" id="UP001497680"/>
    </source>
</evidence>
<protein>
    <submittedName>
        <fullName evidence="1">Cytochrome P450</fullName>
    </submittedName>
</protein>
<reference evidence="1 2" key="1">
    <citation type="journal article" date="2022" name="New Phytol.">
        <title>Ecological generalism drives hyperdiversity of secondary metabolite gene clusters in xylarialean endophytes.</title>
        <authorList>
            <person name="Franco M.E.E."/>
            <person name="Wisecaver J.H."/>
            <person name="Arnold A.E."/>
            <person name="Ju Y.M."/>
            <person name="Slot J.C."/>
            <person name="Ahrendt S."/>
            <person name="Moore L.P."/>
            <person name="Eastman K.E."/>
            <person name="Scott K."/>
            <person name="Konkel Z."/>
            <person name="Mondo S.J."/>
            <person name="Kuo A."/>
            <person name="Hayes R.D."/>
            <person name="Haridas S."/>
            <person name="Andreopoulos B."/>
            <person name="Riley R."/>
            <person name="LaButti K."/>
            <person name="Pangilinan J."/>
            <person name="Lipzen A."/>
            <person name="Amirebrahimi M."/>
            <person name="Yan J."/>
            <person name="Adam C."/>
            <person name="Keymanesh K."/>
            <person name="Ng V."/>
            <person name="Louie K."/>
            <person name="Northen T."/>
            <person name="Drula E."/>
            <person name="Henrissat B."/>
            <person name="Hsieh H.M."/>
            <person name="Youens-Clark K."/>
            <person name="Lutzoni F."/>
            <person name="Miadlikowska J."/>
            <person name="Eastwood D.C."/>
            <person name="Hamelin R.C."/>
            <person name="Grigoriev I.V."/>
            <person name="U'Ren J.M."/>
        </authorList>
    </citation>
    <scope>NUCLEOTIDE SEQUENCE [LARGE SCALE GENOMIC DNA]</scope>
    <source>
        <strain evidence="1 2">ER1909</strain>
    </source>
</reference>
<evidence type="ECO:0000313" key="1">
    <source>
        <dbReference type="EMBL" id="KAI6084197.1"/>
    </source>
</evidence>
<keyword evidence="2" id="KW-1185">Reference proteome</keyword>
<gene>
    <name evidence="1" type="ORF">F4821DRAFT_280350</name>
</gene>